<feature type="compositionally biased region" description="Basic and acidic residues" evidence="7">
    <location>
        <begin position="236"/>
        <end position="247"/>
    </location>
</feature>
<evidence type="ECO:0000259" key="9">
    <source>
        <dbReference type="PROSITE" id="PS51489"/>
    </source>
</evidence>
<keyword evidence="4" id="KW-0418">Kinase</keyword>
<dbReference type="GO" id="GO:0007094">
    <property type="term" value="P:mitotic spindle assembly checkpoint signaling"/>
    <property type="evidence" value="ECO:0007669"/>
    <property type="project" value="TreeGrafter"/>
</dbReference>
<dbReference type="PROSITE" id="PS00108">
    <property type="entry name" value="PROTEIN_KINASE_ST"/>
    <property type="match status" value="1"/>
</dbReference>
<dbReference type="EMBL" id="HACM01005350">
    <property type="protein sequence ID" value="CRZ05792.1"/>
    <property type="molecule type" value="Transcribed_RNA"/>
</dbReference>
<dbReference type="GO" id="GO:0000776">
    <property type="term" value="C:kinetochore"/>
    <property type="evidence" value="ECO:0007669"/>
    <property type="project" value="TreeGrafter"/>
</dbReference>
<feature type="domain" description="BUB1 N-terminal" evidence="9">
    <location>
        <begin position="18"/>
        <end position="184"/>
    </location>
</feature>
<dbReference type="Gene3D" id="3.30.200.20">
    <property type="entry name" value="Phosphorylase Kinase, domain 1"/>
    <property type="match status" value="1"/>
</dbReference>
<dbReference type="InterPro" id="IPR017441">
    <property type="entry name" value="Protein_kinase_ATP_BS"/>
</dbReference>
<dbReference type="InterPro" id="IPR013212">
    <property type="entry name" value="Mad3/Bub1_I"/>
</dbReference>
<accession>A0A0H5QVP1</accession>
<sequence length="672" mass="74333">MNRPRIDSGDAVGSHLLADAEKQDTKTEGVAPQAWLRFLRHLLRSDRLYSHSLTLAWHQYVIDMLPKEIHRKNPDYAAIWIGLAQCQALSDKCEARTTFKYMKLERIGLDLPLFYECWSELEMRSGSVTKAKAITAQGKRRLAGQNAQSDLTRDTQQFTQTMASIAQAPVQTPSLPLSSTSNEPTTATLMTEDFPSPACNFSTANLPGLKVITQTTLPSITANTVQSNSSNTAPIERSRDPPIRRFDWSQLSPSPEKPEPAIKASNALPTIPKKKIRFEDAIGENPPVTPKIPSSSDKENLSAVPGQIPPALKPPTAASAVSSPHRSVLVNGISYLILEMVGKGGSGQVYKVVGENKQIYAVKRVKLNDNPDALESIRNEIRLLQKLKGRPAIIELVDSQEALAQNVIWMVFEFGEIDLARMLRNQNGQSMNINYIRTYWQQMLEAVQTIHGERVVHSDLKPANFMIVKGCLKLIDFGIALAIQGDDTTHIVRHSQIGTINYMAPEAITGPTGGTKSFKLGRPSDIWSLGCILYQMVYGRTPFHDLNFVQKLHAITDPKHPIPFDIPSLIPEALLPDVIDVIRLCLNRVPSQRPTIPELLRHRFLTTVPLTTPVPAVTKDQLQSLIAQLASSGLSSADLTNPSVVDAIHWQLQQGIDVNVKSAIVDISKERK</sequence>
<dbReference type="PROSITE" id="PS50011">
    <property type="entry name" value="PROTEIN_KINASE_DOM"/>
    <property type="match status" value="1"/>
</dbReference>
<dbReference type="PROSITE" id="PS00107">
    <property type="entry name" value="PROTEIN_KINASE_ATP"/>
    <property type="match status" value="1"/>
</dbReference>
<evidence type="ECO:0000256" key="6">
    <source>
        <dbReference type="PROSITE-ProRule" id="PRU10141"/>
    </source>
</evidence>
<dbReference type="FunFam" id="3.30.200.20:FF:000131">
    <property type="entry name" value="Dual specificity protein kinase TTK"/>
    <property type="match status" value="1"/>
</dbReference>
<keyword evidence="2" id="KW-0808">Transferase</keyword>
<evidence type="ECO:0000313" key="10">
    <source>
        <dbReference type="EMBL" id="CRZ05792.1"/>
    </source>
</evidence>
<evidence type="ECO:0000256" key="2">
    <source>
        <dbReference type="ARBA" id="ARBA00022679"/>
    </source>
</evidence>
<dbReference type="AlphaFoldDB" id="A0A0H5QVP1"/>
<feature type="domain" description="Protein kinase" evidence="8">
    <location>
        <begin position="335"/>
        <end position="605"/>
    </location>
</feature>
<dbReference type="Gene3D" id="1.10.510.10">
    <property type="entry name" value="Transferase(Phosphotransferase) domain 1"/>
    <property type="match status" value="1"/>
</dbReference>
<dbReference type="SMART" id="SM00777">
    <property type="entry name" value="Mad3_BUB1_I"/>
    <property type="match status" value="1"/>
</dbReference>
<dbReference type="GO" id="GO:0004674">
    <property type="term" value="F:protein serine/threonine kinase activity"/>
    <property type="evidence" value="ECO:0007669"/>
    <property type="project" value="UniProtKB-KW"/>
</dbReference>
<dbReference type="InterPro" id="IPR008271">
    <property type="entry name" value="Ser/Thr_kinase_AS"/>
</dbReference>
<reference evidence="10" key="1">
    <citation type="submission" date="2015-04" db="EMBL/GenBank/DDBJ databases">
        <title>The genome sequence of the plant pathogenic Rhizarian Plasmodiophora brassicae reveals insights in its biotrophic life cycle and the origin of chitin synthesis.</title>
        <authorList>
            <person name="Schwelm A."/>
            <person name="Fogelqvist J."/>
            <person name="Knaust A."/>
            <person name="Julke S."/>
            <person name="Lilja T."/>
            <person name="Dhandapani V."/>
            <person name="Bonilla-Rosso G."/>
            <person name="Karlsson M."/>
            <person name="Shevchenko A."/>
            <person name="Choi S.R."/>
            <person name="Kim H.G."/>
            <person name="Park J.Y."/>
            <person name="Lim Y.P."/>
            <person name="Ludwig-Muller J."/>
            <person name="Dixelius C."/>
        </authorList>
    </citation>
    <scope>NUCLEOTIDE SEQUENCE</scope>
    <source>
        <tissue evidence="10">Potato root galls</tissue>
    </source>
</reference>
<keyword evidence="3 6" id="KW-0547">Nucleotide-binding</keyword>
<dbReference type="FunFam" id="1.10.510.10:FF:000224">
    <property type="entry name" value="serine/threonine-protein kinase mph1 isoform X1"/>
    <property type="match status" value="1"/>
</dbReference>
<dbReference type="GO" id="GO:0034501">
    <property type="term" value="P:protein localization to kinetochore"/>
    <property type="evidence" value="ECO:0007669"/>
    <property type="project" value="TreeGrafter"/>
</dbReference>
<evidence type="ECO:0000256" key="1">
    <source>
        <dbReference type="ARBA" id="ARBA00022527"/>
    </source>
</evidence>
<feature type="binding site" evidence="6">
    <location>
        <position position="363"/>
    </location>
    <ligand>
        <name>ATP</name>
        <dbReference type="ChEBI" id="CHEBI:30616"/>
    </ligand>
</feature>
<dbReference type="InterPro" id="IPR011009">
    <property type="entry name" value="Kinase-like_dom_sf"/>
</dbReference>
<dbReference type="PROSITE" id="PS51489">
    <property type="entry name" value="BUB1_N"/>
    <property type="match status" value="1"/>
</dbReference>
<evidence type="ECO:0000259" key="8">
    <source>
        <dbReference type="PROSITE" id="PS50011"/>
    </source>
</evidence>
<dbReference type="InterPro" id="IPR000719">
    <property type="entry name" value="Prot_kinase_dom"/>
</dbReference>
<name>A0A0H5QVP1_9EUKA</name>
<feature type="region of interest" description="Disordered" evidence="7">
    <location>
        <begin position="222"/>
        <end position="269"/>
    </location>
</feature>
<evidence type="ECO:0000256" key="7">
    <source>
        <dbReference type="SAM" id="MobiDB-lite"/>
    </source>
</evidence>
<dbReference type="PANTHER" id="PTHR22974">
    <property type="entry name" value="MIXED LINEAGE PROTEIN KINASE"/>
    <property type="match status" value="1"/>
</dbReference>
<dbReference type="Pfam" id="PF00069">
    <property type="entry name" value="Pkinase"/>
    <property type="match status" value="1"/>
</dbReference>
<dbReference type="PANTHER" id="PTHR22974:SF21">
    <property type="entry name" value="DUAL SPECIFICITY PROTEIN KINASE TTK"/>
    <property type="match status" value="1"/>
</dbReference>
<dbReference type="InterPro" id="IPR027084">
    <property type="entry name" value="Mps1_cat"/>
</dbReference>
<dbReference type="GO" id="GO:0004712">
    <property type="term" value="F:protein serine/threonine/tyrosine kinase activity"/>
    <property type="evidence" value="ECO:0007669"/>
    <property type="project" value="TreeGrafter"/>
</dbReference>
<dbReference type="SUPFAM" id="SSF56112">
    <property type="entry name" value="Protein kinase-like (PK-like)"/>
    <property type="match status" value="1"/>
</dbReference>
<dbReference type="CDD" id="cd14131">
    <property type="entry name" value="PKc_Mps1"/>
    <property type="match status" value="1"/>
</dbReference>
<proteinExistence type="predicted"/>
<evidence type="ECO:0000256" key="3">
    <source>
        <dbReference type="ARBA" id="ARBA00022741"/>
    </source>
</evidence>
<dbReference type="GO" id="GO:0005634">
    <property type="term" value="C:nucleus"/>
    <property type="evidence" value="ECO:0007669"/>
    <property type="project" value="TreeGrafter"/>
</dbReference>
<protein>
    <recommendedName>
        <fullName evidence="11">Protein kinase domain-containing protein</fullName>
    </recommendedName>
</protein>
<evidence type="ECO:0000256" key="4">
    <source>
        <dbReference type="ARBA" id="ARBA00022777"/>
    </source>
</evidence>
<organism evidence="10">
    <name type="scientific">Spongospora subterranea</name>
    <dbReference type="NCBI Taxonomy" id="70186"/>
    <lineage>
        <taxon>Eukaryota</taxon>
        <taxon>Sar</taxon>
        <taxon>Rhizaria</taxon>
        <taxon>Endomyxa</taxon>
        <taxon>Phytomyxea</taxon>
        <taxon>Plasmodiophorida</taxon>
        <taxon>Plasmodiophoridae</taxon>
        <taxon>Spongospora</taxon>
    </lineage>
</organism>
<evidence type="ECO:0000256" key="5">
    <source>
        <dbReference type="ARBA" id="ARBA00022840"/>
    </source>
</evidence>
<feature type="region of interest" description="Disordered" evidence="7">
    <location>
        <begin position="283"/>
        <end position="303"/>
    </location>
</feature>
<keyword evidence="5 6" id="KW-0067">ATP-binding</keyword>
<feature type="compositionally biased region" description="Polar residues" evidence="7">
    <location>
        <begin position="222"/>
        <end position="233"/>
    </location>
</feature>
<dbReference type="SMART" id="SM00220">
    <property type="entry name" value="S_TKc"/>
    <property type="match status" value="1"/>
</dbReference>
<keyword evidence="1" id="KW-0723">Serine/threonine-protein kinase</keyword>
<dbReference type="GO" id="GO:0033316">
    <property type="term" value="P:meiotic spindle assembly checkpoint signaling"/>
    <property type="evidence" value="ECO:0007669"/>
    <property type="project" value="TreeGrafter"/>
</dbReference>
<dbReference type="GO" id="GO:0098813">
    <property type="term" value="P:nuclear chromosome segregation"/>
    <property type="evidence" value="ECO:0007669"/>
    <property type="project" value="UniProtKB-ARBA"/>
</dbReference>
<evidence type="ECO:0008006" key="11">
    <source>
        <dbReference type="Google" id="ProtNLM"/>
    </source>
</evidence>
<dbReference type="GO" id="GO:0005524">
    <property type="term" value="F:ATP binding"/>
    <property type="evidence" value="ECO:0007669"/>
    <property type="project" value="UniProtKB-UniRule"/>
</dbReference>
<dbReference type="Gene3D" id="1.25.40.430">
    <property type="match status" value="1"/>
</dbReference>